<dbReference type="Proteomes" id="UP001500133">
    <property type="component" value="Unassembled WGS sequence"/>
</dbReference>
<accession>A0ABP7LWY5</accession>
<name>A0ABP7LWY5_9GAMM</name>
<dbReference type="Gene3D" id="3.40.50.150">
    <property type="entry name" value="Vaccinia Virus protein VP39"/>
    <property type="match status" value="1"/>
</dbReference>
<reference evidence="3" key="1">
    <citation type="journal article" date="2019" name="Int. J. Syst. Evol. Microbiol.">
        <title>The Global Catalogue of Microorganisms (GCM) 10K type strain sequencing project: providing services to taxonomists for standard genome sequencing and annotation.</title>
        <authorList>
            <consortium name="The Broad Institute Genomics Platform"/>
            <consortium name="The Broad Institute Genome Sequencing Center for Infectious Disease"/>
            <person name="Wu L."/>
            <person name="Ma J."/>
        </authorList>
    </citation>
    <scope>NUCLEOTIDE SEQUENCE [LARGE SCALE GENOMIC DNA]</scope>
    <source>
        <strain evidence="3">JCM 16914</strain>
    </source>
</reference>
<dbReference type="SUPFAM" id="SSF53335">
    <property type="entry name" value="S-adenosyl-L-methionine-dependent methyltransferases"/>
    <property type="match status" value="1"/>
</dbReference>
<gene>
    <name evidence="2" type="ORF">GCM10022228_19530</name>
</gene>
<protein>
    <recommendedName>
        <fullName evidence="1">Methyltransferase type 11 domain-containing protein</fullName>
    </recommendedName>
</protein>
<dbReference type="InterPro" id="IPR029063">
    <property type="entry name" value="SAM-dependent_MTases_sf"/>
</dbReference>
<organism evidence="2 3">
    <name type="scientific">Halomonas cibimaris</name>
    <dbReference type="NCBI Taxonomy" id="657012"/>
    <lineage>
        <taxon>Bacteria</taxon>
        <taxon>Pseudomonadati</taxon>
        <taxon>Pseudomonadota</taxon>
        <taxon>Gammaproteobacteria</taxon>
        <taxon>Oceanospirillales</taxon>
        <taxon>Halomonadaceae</taxon>
        <taxon>Halomonas</taxon>
    </lineage>
</organism>
<evidence type="ECO:0000313" key="3">
    <source>
        <dbReference type="Proteomes" id="UP001500133"/>
    </source>
</evidence>
<dbReference type="InterPro" id="IPR013216">
    <property type="entry name" value="Methyltransf_11"/>
</dbReference>
<proteinExistence type="predicted"/>
<dbReference type="RefSeq" id="WP_344704749.1">
    <property type="nucleotide sequence ID" value="NZ_BAAAZT010000075.1"/>
</dbReference>
<keyword evidence="3" id="KW-1185">Reference proteome</keyword>
<evidence type="ECO:0000259" key="1">
    <source>
        <dbReference type="Pfam" id="PF08241"/>
    </source>
</evidence>
<comment type="caution">
    <text evidence="2">The sequence shown here is derived from an EMBL/GenBank/DDBJ whole genome shotgun (WGS) entry which is preliminary data.</text>
</comment>
<feature type="domain" description="Methyltransferase type 11" evidence="1">
    <location>
        <begin position="85"/>
        <end position="134"/>
    </location>
</feature>
<evidence type="ECO:0000313" key="2">
    <source>
        <dbReference type="EMBL" id="GAA3909016.1"/>
    </source>
</evidence>
<sequence>MSTSQGQAEWRERLACSRRYWASGRGQALMQAQAACLGPVLQSRPDQHGLELSMGPSLLSHIPSAGPAHVVQWAPARACARARATLVCLPEALALPDECLDLTLLHHLLEHGPDAHRVLAEAARVTRDSGTLIVFGFQPLGLATLAYRLGRRRRMYPGNGRWYTPGRLRDWLAFVDFEIERVDYCGFGFGKRSPGGCWETLGRRHNLALGISYMIRARRRRYQAPVQRLKFGLRPPTAPQPAGVARGHAAPVREKCYEEHKR</sequence>
<dbReference type="EMBL" id="BAAAZT010000075">
    <property type="protein sequence ID" value="GAA3909016.1"/>
    <property type="molecule type" value="Genomic_DNA"/>
</dbReference>
<dbReference type="Pfam" id="PF08241">
    <property type="entry name" value="Methyltransf_11"/>
    <property type="match status" value="1"/>
</dbReference>